<evidence type="ECO:0000313" key="2">
    <source>
        <dbReference type="Proteomes" id="UP000245535"/>
    </source>
</evidence>
<proteinExistence type="predicted"/>
<protein>
    <recommendedName>
        <fullName evidence="3">Tissue inhibitor of metalloproteinase</fullName>
    </recommendedName>
</protein>
<evidence type="ECO:0000313" key="1">
    <source>
        <dbReference type="EMBL" id="PWJ32905.1"/>
    </source>
</evidence>
<keyword evidence="2" id="KW-1185">Reference proteome</keyword>
<dbReference type="AlphaFoldDB" id="A0A315YUQ9"/>
<evidence type="ECO:0008006" key="3">
    <source>
        <dbReference type="Google" id="ProtNLM"/>
    </source>
</evidence>
<dbReference type="OrthoDB" id="827860at2"/>
<accession>A0A315YUQ9</accession>
<organism evidence="1 2">
    <name type="scientific">Sediminitomix flava</name>
    <dbReference type="NCBI Taxonomy" id="379075"/>
    <lineage>
        <taxon>Bacteria</taxon>
        <taxon>Pseudomonadati</taxon>
        <taxon>Bacteroidota</taxon>
        <taxon>Cytophagia</taxon>
        <taxon>Cytophagales</taxon>
        <taxon>Flammeovirgaceae</taxon>
        <taxon>Sediminitomix</taxon>
    </lineage>
</organism>
<dbReference type="RefSeq" id="WP_109623270.1">
    <property type="nucleotide sequence ID" value="NZ_QGDO01000017.1"/>
</dbReference>
<name>A0A315YUQ9_SEDFL</name>
<gene>
    <name evidence="1" type="ORF">BC781_1174</name>
</gene>
<dbReference type="EMBL" id="QGDO01000017">
    <property type="protein sequence ID" value="PWJ32905.1"/>
    <property type="molecule type" value="Genomic_DNA"/>
</dbReference>
<comment type="caution">
    <text evidence="1">The sequence shown here is derived from an EMBL/GenBank/DDBJ whole genome shotgun (WGS) entry which is preliminary data.</text>
</comment>
<dbReference type="Proteomes" id="UP000245535">
    <property type="component" value="Unassembled WGS sequence"/>
</dbReference>
<reference evidence="1 2" key="1">
    <citation type="submission" date="2018-03" db="EMBL/GenBank/DDBJ databases">
        <title>Genomic Encyclopedia of Archaeal and Bacterial Type Strains, Phase II (KMG-II): from individual species to whole genera.</title>
        <authorList>
            <person name="Goeker M."/>
        </authorList>
    </citation>
    <scope>NUCLEOTIDE SEQUENCE [LARGE SCALE GENOMIC DNA]</scope>
    <source>
        <strain evidence="1 2">DSM 28229</strain>
    </source>
</reference>
<sequence>MAKIGFIISLYLCLFLKSYCDCKWIENLSEAQEFHRNNSKLIFIGEVVELNDDNTFKLKIVETFKGTEYDFLIGNVTSSCSIKPSEIGIKWLCYVDEPDSNGFISLLDCGLTRSFKEPSLMLKGSVAPPPLKTNSELELKIISTEYYLKNLRILNDEIEQLRKLNLKK</sequence>